<dbReference type="GO" id="GO:0008270">
    <property type="term" value="F:zinc ion binding"/>
    <property type="evidence" value="ECO:0007669"/>
    <property type="project" value="InterPro"/>
</dbReference>
<evidence type="ECO:0000313" key="1">
    <source>
        <dbReference type="Proteomes" id="UP000887577"/>
    </source>
</evidence>
<reference evidence="2" key="1">
    <citation type="submission" date="2022-11" db="UniProtKB">
        <authorList>
            <consortium name="WormBaseParasite"/>
        </authorList>
    </citation>
    <scope>IDENTIFICATION</scope>
</reference>
<accession>A0A914XTH9</accession>
<sequence>MAKTIDVWPPPAYDGKVRFEVWEVQLELYMTAKKVEDKDKASCLLQNIGLEMLEKIIDWSYPKKLTTLSYDDLLLLIKNHCSSAPNLFALRVKLFNERQQPGQSVQDYISYMSQLLGQCAMKDMTPQQYGVLAILRGLQSDELRQYLMNPTNTLDDIEATRKLAVSFEQSKGAAKEIKMEYKDKPFGMNMVGKGNVCGYCGGLHVKGRNRCPAAEATCNECSKKGHFAKMCRSKEFMNAKSYSQPYSNHRHRNSQNLILSLL</sequence>
<dbReference type="InterPro" id="IPR036875">
    <property type="entry name" value="Znf_CCHC_sf"/>
</dbReference>
<proteinExistence type="predicted"/>
<dbReference type="Proteomes" id="UP000887577">
    <property type="component" value="Unplaced"/>
</dbReference>
<dbReference type="GO" id="GO:0003676">
    <property type="term" value="F:nucleic acid binding"/>
    <property type="evidence" value="ECO:0007669"/>
    <property type="project" value="InterPro"/>
</dbReference>
<name>A0A914XTH9_9BILA</name>
<evidence type="ECO:0000313" key="2">
    <source>
        <dbReference type="WBParaSite" id="PSU_v2.g10272.t1"/>
    </source>
</evidence>
<organism evidence="1 2">
    <name type="scientific">Panagrolaimus superbus</name>
    <dbReference type="NCBI Taxonomy" id="310955"/>
    <lineage>
        <taxon>Eukaryota</taxon>
        <taxon>Metazoa</taxon>
        <taxon>Ecdysozoa</taxon>
        <taxon>Nematoda</taxon>
        <taxon>Chromadorea</taxon>
        <taxon>Rhabditida</taxon>
        <taxon>Tylenchina</taxon>
        <taxon>Panagrolaimomorpha</taxon>
        <taxon>Panagrolaimoidea</taxon>
        <taxon>Panagrolaimidae</taxon>
        <taxon>Panagrolaimus</taxon>
    </lineage>
</organism>
<dbReference type="AlphaFoldDB" id="A0A914XTH9"/>
<protein>
    <submittedName>
        <fullName evidence="2">CCHC-type domain-containing protein</fullName>
    </submittedName>
</protein>
<dbReference type="SUPFAM" id="SSF57756">
    <property type="entry name" value="Retrovirus zinc finger-like domains"/>
    <property type="match status" value="1"/>
</dbReference>
<dbReference type="WBParaSite" id="PSU_v2.g10272.t1">
    <property type="protein sequence ID" value="PSU_v2.g10272.t1"/>
    <property type="gene ID" value="PSU_v2.g10272"/>
</dbReference>
<keyword evidence="1" id="KW-1185">Reference proteome</keyword>